<keyword evidence="12 15" id="KW-0067">ATP-binding</keyword>
<sequence length="220" mass="24397">MGFDGKVEGVRLGSGEIERLVKSLNFEKLGGIIPAIAVGEDGRVLMLAFMDEEALRRTLSTGMMHYWSRSRRRLWMKGEESGHYQYVLGVYADCDSDSLLFKVRQVGNACHTGEGTCFHKPVVEHLAAWEVPAELERVVKDRIANPREGSYTSKIASGGLAKAAKKVGEEGVEAALAGVAESKERTISEAADLIYHLIILLQMKGISLEDVYSELRKRRR</sequence>
<dbReference type="AlphaFoldDB" id="A0A7J3UZT9"/>
<dbReference type="CDD" id="cd11534">
    <property type="entry name" value="NTP-PPase_HisIE_like"/>
    <property type="match status" value="1"/>
</dbReference>
<evidence type="ECO:0000256" key="8">
    <source>
        <dbReference type="ARBA" id="ARBA00022490"/>
    </source>
</evidence>
<dbReference type="InterPro" id="IPR026660">
    <property type="entry name" value="PRA-CH"/>
</dbReference>
<organism evidence="17">
    <name type="scientific">Candidatus Methanosuratincola petrocarbonis</name>
    <name type="common">ex Vanwonterghem et al. 2016</name>
    <dbReference type="NCBI Taxonomy" id="1867261"/>
    <lineage>
        <taxon>Archaea</taxon>
        <taxon>Thermoproteota</taxon>
        <taxon>Methanosuratincolia</taxon>
        <taxon>Candidatus Methanomethylicales</taxon>
        <taxon>Candidatus Methanomethylicaceae</taxon>
        <taxon>Candidatus Methanosuratincola (ex Vanwonterghem et al. 2016)</taxon>
    </lineage>
</organism>
<comment type="pathway">
    <text evidence="5 15">Amino-acid biosynthesis; L-histidine biosynthesis; L-histidine from 5-phospho-alpha-D-ribose 1-diphosphate: step 2/9.</text>
</comment>
<evidence type="ECO:0000256" key="10">
    <source>
        <dbReference type="ARBA" id="ARBA00022741"/>
    </source>
</evidence>
<evidence type="ECO:0000256" key="7">
    <source>
        <dbReference type="ARBA" id="ARBA00008299"/>
    </source>
</evidence>
<evidence type="ECO:0000313" key="17">
    <source>
        <dbReference type="EMBL" id="HHI49304.1"/>
    </source>
</evidence>
<dbReference type="InterPro" id="IPR008179">
    <property type="entry name" value="HisE"/>
</dbReference>
<evidence type="ECO:0000256" key="4">
    <source>
        <dbReference type="ARBA" id="ARBA00005169"/>
    </source>
</evidence>
<keyword evidence="10 15" id="KW-0547">Nucleotide-binding</keyword>
<dbReference type="PANTHER" id="PTHR42945">
    <property type="entry name" value="HISTIDINE BIOSYNTHESIS BIFUNCTIONAL PROTEIN"/>
    <property type="match status" value="1"/>
</dbReference>
<evidence type="ECO:0000256" key="5">
    <source>
        <dbReference type="ARBA" id="ARBA00005204"/>
    </source>
</evidence>
<dbReference type="InterPro" id="IPR038019">
    <property type="entry name" value="PRib_AMP_CycHydrolase_sf"/>
</dbReference>
<evidence type="ECO:0000256" key="9">
    <source>
        <dbReference type="ARBA" id="ARBA00022605"/>
    </source>
</evidence>
<keyword evidence="11 15" id="KW-0378">Hydrolase</keyword>
<dbReference type="EC" id="3.6.1.31" evidence="15"/>
<dbReference type="GO" id="GO:0005737">
    <property type="term" value="C:cytoplasm"/>
    <property type="evidence" value="ECO:0007669"/>
    <property type="project" value="UniProtKB-SubCell"/>
</dbReference>
<dbReference type="SUPFAM" id="SSF101386">
    <property type="entry name" value="all-alpha NTP pyrophosphatases"/>
    <property type="match status" value="1"/>
</dbReference>
<reference evidence="17" key="1">
    <citation type="journal article" date="2020" name="mSystems">
        <title>Genome- and Community-Level Interaction Insights into Carbon Utilization and Element Cycling Functions of Hydrothermarchaeota in Hydrothermal Sediment.</title>
        <authorList>
            <person name="Zhou Z."/>
            <person name="Liu Y."/>
            <person name="Xu W."/>
            <person name="Pan J."/>
            <person name="Luo Z.H."/>
            <person name="Li M."/>
        </authorList>
    </citation>
    <scope>NUCLEOTIDE SEQUENCE [LARGE SCALE GENOMIC DNA]</scope>
    <source>
        <strain evidence="17">SpSt-1038</strain>
    </source>
</reference>
<dbReference type="PANTHER" id="PTHR42945:SF1">
    <property type="entry name" value="HISTIDINE BIOSYNTHESIS BIFUNCTIONAL PROTEIN HIS7"/>
    <property type="match status" value="1"/>
</dbReference>
<feature type="region of interest" description="Phosphoribosyl-AMP cyclohydrolase" evidence="15">
    <location>
        <begin position="1"/>
        <end position="131"/>
    </location>
</feature>
<dbReference type="GO" id="GO:0005524">
    <property type="term" value="F:ATP binding"/>
    <property type="evidence" value="ECO:0007669"/>
    <property type="project" value="UniProtKB-KW"/>
</dbReference>
<keyword evidence="8 15" id="KW-0963">Cytoplasm</keyword>
<dbReference type="SUPFAM" id="SSF141734">
    <property type="entry name" value="HisI-like"/>
    <property type="match status" value="1"/>
</dbReference>
<dbReference type="EMBL" id="DRVT01000048">
    <property type="protein sequence ID" value="HHI49304.1"/>
    <property type="molecule type" value="Genomic_DNA"/>
</dbReference>
<comment type="subcellular location">
    <subcellularLocation>
        <location evidence="3 15">Cytoplasm</location>
    </subcellularLocation>
</comment>
<protein>
    <recommendedName>
        <fullName evidence="15">Histidine biosynthesis bifunctional protein HisIE</fullName>
    </recommendedName>
    <domain>
        <recommendedName>
            <fullName evidence="15">Phosphoribosyl-AMP cyclohydrolase</fullName>
            <shortName evidence="15">PRA-CH</shortName>
            <ecNumber evidence="15">3.5.4.19</ecNumber>
        </recommendedName>
    </domain>
    <domain>
        <recommendedName>
            <fullName evidence="15">Phosphoribosyl-ATP pyrophosphatase</fullName>
            <shortName evidence="15">PRA-PH</shortName>
            <ecNumber evidence="15">3.6.1.31</ecNumber>
        </recommendedName>
    </domain>
</protein>
<evidence type="ECO:0000256" key="3">
    <source>
        <dbReference type="ARBA" id="ARBA00004496"/>
    </source>
</evidence>
<evidence type="ECO:0000256" key="12">
    <source>
        <dbReference type="ARBA" id="ARBA00022840"/>
    </source>
</evidence>
<dbReference type="EC" id="3.5.4.19" evidence="15"/>
<comment type="caution">
    <text evidence="17">The sequence shown here is derived from an EMBL/GenBank/DDBJ whole genome shotgun (WGS) entry which is preliminary data.</text>
</comment>
<dbReference type="NCBIfam" id="TIGR03188">
    <property type="entry name" value="histidine_hisI"/>
    <property type="match status" value="1"/>
</dbReference>
<comment type="similarity">
    <text evidence="7 15">In the N-terminal section; belongs to the PRA-CH family.</text>
</comment>
<dbReference type="UniPathway" id="UPA00031">
    <property type="reaction ID" value="UER00007"/>
</dbReference>
<comment type="catalytic activity">
    <reaction evidence="2 15">
        <text>1-(5-phospho-beta-D-ribosyl)-ATP + H2O = 1-(5-phospho-beta-D-ribosyl)-5'-AMP + diphosphate + H(+)</text>
        <dbReference type="Rhea" id="RHEA:22828"/>
        <dbReference type="ChEBI" id="CHEBI:15377"/>
        <dbReference type="ChEBI" id="CHEBI:15378"/>
        <dbReference type="ChEBI" id="CHEBI:33019"/>
        <dbReference type="ChEBI" id="CHEBI:59457"/>
        <dbReference type="ChEBI" id="CHEBI:73183"/>
        <dbReference type="EC" id="3.6.1.31"/>
    </reaction>
</comment>
<dbReference type="Gene3D" id="1.10.287.1080">
    <property type="entry name" value="MazG-like"/>
    <property type="match status" value="1"/>
</dbReference>
<keyword evidence="9 15" id="KW-0028">Amino-acid biosynthesis</keyword>
<dbReference type="InterPro" id="IPR002496">
    <property type="entry name" value="PRib_AMP_CycHydrolase_dom"/>
</dbReference>
<dbReference type="FunFam" id="3.10.20.810:FF:000001">
    <property type="entry name" value="Histidine biosynthesis bifunctional protein HisIE"/>
    <property type="match status" value="1"/>
</dbReference>
<dbReference type="HAMAP" id="MF_01021">
    <property type="entry name" value="HisI"/>
    <property type="match status" value="1"/>
</dbReference>
<evidence type="ECO:0000259" key="16">
    <source>
        <dbReference type="Pfam" id="PF01502"/>
    </source>
</evidence>
<dbReference type="NCBIfam" id="NF002747">
    <property type="entry name" value="PRK02759.1"/>
    <property type="match status" value="1"/>
</dbReference>
<accession>A0A7J3UZT9</accession>
<keyword evidence="14 15" id="KW-0511">Multifunctional enzyme</keyword>
<dbReference type="Gene3D" id="3.10.20.810">
    <property type="entry name" value="Phosphoribosyl-AMP cyclohydrolase"/>
    <property type="match status" value="1"/>
</dbReference>
<dbReference type="HAMAP" id="MF_01019">
    <property type="entry name" value="HisIE"/>
    <property type="match status" value="1"/>
</dbReference>
<dbReference type="HAMAP" id="MF_01020">
    <property type="entry name" value="HisE"/>
    <property type="match status" value="1"/>
</dbReference>
<feature type="domain" description="Phosphoribosyl-AMP cyclohydrolase" evidence="16">
    <location>
        <begin position="46"/>
        <end position="119"/>
    </location>
</feature>
<dbReference type="Pfam" id="PF01502">
    <property type="entry name" value="PRA-CH"/>
    <property type="match status" value="1"/>
</dbReference>
<dbReference type="InterPro" id="IPR023019">
    <property type="entry name" value="His_synth_HisIE"/>
</dbReference>
<keyword evidence="13 15" id="KW-0368">Histidine biosynthesis</keyword>
<name>A0A7J3UZT9_9CREN</name>
<evidence type="ECO:0000256" key="6">
    <source>
        <dbReference type="ARBA" id="ARBA00007731"/>
    </source>
</evidence>
<comment type="similarity">
    <text evidence="6 15">In the C-terminal section; belongs to the PRA-PH family.</text>
</comment>
<evidence type="ECO:0000256" key="15">
    <source>
        <dbReference type="HAMAP-Rule" id="MF_01019"/>
    </source>
</evidence>
<feature type="region of interest" description="Phosphoribosyl-ATP pyrophosphohydrolase" evidence="15">
    <location>
        <begin position="132"/>
        <end position="220"/>
    </location>
</feature>
<comment type="pathway">
    <text evidence="4 15">Amino-acid biosynthesis; L-histidine biosynthesis; L-histidine from 5-phospho-alpha-D-ribose 1-diphosphate: step 3/9.</text>
</comment>
<evidence type="ECO:0000256" key="11">
    <source>
        <dbReference type="ARBA" id="ARBA00022801"/>
    </source>
</evidence>
<dbReference type="GO" id="GO:0004636">
    <property type="term" value="F:phosphoribosyl-ATP diphosphatase activity"/>
    <property type="evidence" value="ECO:0007669"/>
    <property type="project" value="UniProtKB-UniRule"/>
</dbReference>
<dbReference type="InterPro" id="IPR021130">
    <property type="entry name" value="PRib-ATP_PPHydrolase-like"/>
</dbReference>
<dbReference type="GO" id="GO:0004635">
    <property type="term" value="F:phosphoribosyl-AMP cyclohydrolase activity"/>
    <property type="evidence" value="ECO:0007669"/>
    <property type="project" value="UniProtKB-UniRule"/>
</dbReference>
<evidence type="ECO:0000256" key="13">
    <source>
        <dbReference type="ARBA" id="ARBA00023102"/>
    </source>
</evidence>
<gene>
    <name evidence="15" type="primary">hisI</name>
    <name evidence="15" type="synonym">hisIE</name>
    <name evidence="17" type="ORF">ENL91_03940</name>
</gene>
<comment type="catalytic activity">
    <reaction evidence="1 15">
        <text>1-(5-phospho-beta-D-ribosyl)-5'-AMP + H2O = 1-(5-phospho-beta-D-ribosyl)-5-[(5-phospho-beta-D-ribosylamino)methylideneamino]imidazole-4-carboxamide</text>
        <dbReference type="Rhea" id="RHEA:20049"/>
        <dbReference type="ChEBI" id="CHEBI:15377"/>
        <dbReference type="ChEBI" id="CHEBI:58435"/>
        <dbReference type="ChEBI" id="CHEBI:59457"/>
        <dbReference type="EC" id="3.5.4.19"/>
    </reaction>
</comment>
<dbReference type="NCBIfam" id="NF000768">
    <property type="entry name" value="PRK00051.1"/>
    <property type="match status" value="1"/>
</dbReference>
<dbReference type="Pfam" id="PF01503">
    <property type="entry name" value="PRA-PH"/>
    <property type="match status" value="1"/>
</dbReference>
<proteinExistence type="inferred from homology"/>
<dbReference type="GO" id="GO:0000105">
    <property type="term" value="P:L-histidine biosynthetic process"/>
    <property type="evidence" value="ECO:0007669"/>
    <property type="project" value="UniProtKB-UniRule"/>
</dbReference>
<evidence type="ECO:0000256" key="2">
    <source>
        <dbReference type="ARBA" id="ARBA00001460"/>
    </source>
</evidence>
<evidence type="ECO:0000256" key="14">
    <source>
        <dbReference type="ARBA" id="ARBA00023268"/>
    </source>
</evidence>
<evidence type="ECO:0000256" key="1">
    <source>
        <dbReference type="ARBA" id="ARBA00000024"/>
    </source>
</evidence>